<gene>
    <name evidence="1" type="ORF">TVD_00110</name>
</gene>
<dbReference type="RefSeq" id="WP_018168681.1">
    <property type="nucleotide sequence ID" value="NZ_CP011367.1"/>
</dbReference>
<keyword evidence="2" id="KW-1185">Reference proteome</keyword>
<name>A0A0G3G4S6_9GAMM</name>
<dbReference type="EMBL" id="CP011367">
    <property type="protein sequence ID" value="AKJ93861.1"/>
    <property type="molecule type" value="Genomic_DNA"/>
</dbReference>
<protein>
    <recommendedName>
        <fullName evidence="3">CPXCG motif-containing cysteine-rich protein</fullName>
    </recommendedName>
</protein>
<evidence type="ECO:0000313" key="2">
    <source>
        <dbReference type="Proteomes" id="UP000064201"/>
    </source>
</evidence>
<dbReference type="STRING" id="106634.TVD_00110"/>
<sequence>MRPVEFVGFACPWCGEPGEITVDMVSNDREWVEDCAVCCAPIVFRREDAGDEEIPRVAAQREGE</sequence>
<dbReference type="AlphaFoldDB" id="A0A0G3G4S6"/>
<evidence type="ECO:0000313" key="1">
    <source>
        <dbReference type="EMBL" id="AKJ93861.1"/>
    </source>
</evidence>
<dbReference type="KEGG" id="tvr:TVD_00110"/>
<organism evidence="1 2">
    <name type="scientific">Thioalkalivibrio versutus</name>
    <dbReference type="NCBI Taxonomy" id="106634"/>
    <lineage>
        <taxon>Bacteria</taxon>
        <taxon>Pseudomonadati</taxon>
        <taxon>Pseudomonadota</taxon>
        <taxon>Gammaproteobacteria</taxon>
        <taxon>Chromatiales</taxon>
        <taxon>Ectothiorhodospiraceae</taxon>
        <taxon>Thioalkalivibrio</taxon>
    </lineage>
</organism>
<dbReference type="PATRIC" id="fig|106634.4.peg.20"/>
<dbReference type="Pfam" id="PF14255">
    <property type="entry name" value="Zn_ribbon_21"/>
    <property type="match status" value="1"/>
</dbReference>
<accession>A0A0G3G4S6</accession>
<dbReference type="OrthoDB" id="9814566at2"/>
<dbReference type="InterPro" id="IPR025990">
    <property type="entry name" value="zinc_ribbon_bacterial"/>
</dbReference>
<dbReference type="Proteomes" id="UP000064201">
    <property type="component" value="Chromosome"/>
</dbReference>
<evidence type="ECO:0008006" key="3">
    <source>
        <dbReference type="Google" id="ProtNLM"/>
    </source>
</evidence>
<reference evidence="1 2" key="1">
    <citation type="submission" date="2015-04" db="EMBL/GenBank/DDBJ databases">
        <title>Complete Sequence for the Genome of the Thioalkalivibrio versutus D301.</title>
        <authorList>
            <person name="Mu T."/>
            <person name="Zhou J."/>
            <person name="Xu X."/>
        </authorList>
    </citation>
    <scope>NUCLEOTIDE SEQUENCE [LARGE SCALE GENOMIC DNA]</scope>
    <source>
        <strain evidence="1 2">D301</strain>
    </source>
</reference>
<proteinExistence type="predicted"/>